<gene>
    <name evidence="1" type="ORF">HOLleu_32924</name>
</gene>
<name>A0A9Q0YT77_HOLLE</name>
<dbReference type="Proteomes" id="UP001152320">
    <property type="component" value="Chromosome 17"/>
</dbReference>
<keyword evidence="2" id="KW-1185">Reference proteome</keyword>
<evidence type="ECO:0000313" key="1">
    <source>
        <dbReference type="EMBL" id="KAJ8025381.1"/>
    </source>
</evidence>
<protein>
    <submittedName>
        <fullName evidence="1">Uncharacterized protein</fullName>
    </submittedName>
</protein>
<organism evidence="1 2">
    <name type="scientific">Holothuria leucospilota</name>
    <name type="common">Black long sea cucumber</name>
    <name type="synonym">Mertensiothuria leucospilota</name>
    <dbReference type="NCBI Taxonomy" id="206669"/>
    <lineage>
        <taxon>Eukaryota</taxon>
        <taxon>Metazoa</taxon>
        <taxon>Echinodermata</taxon>
        <taxon>Eleutherozoa</taxon>
        <taxon>Echinozoa</taxon>
        <taxon>Holothuroidea</taxon>
        <taxon>Aspidochirotacea</taxon>
        <taxon>Aspidochirotida</taxon>
        <taxon>Holothuriidae</taxon>
        <taxon>Holothuria</taxon>
    </lineage>
</organism>
<sequence length="231" mass="27025">MLICPKQKQRTLSETDTLNAYFDGNRLKETQQEKLLGVRVDSNLTWQDQIDYVCKTVSTRLALLRRIKQFIDIPTRILFFNGYILPFLNYCNLVWSSCTRSKVIRIEKLLKSAARIILDATYDERSEDLFSKLGWKTFSQSLKQKRLIMVYKSLNGHTPPYMRDMFEYTHSVHDHGLRSTSSLALYMSGDRTDFNNKRFSYIGAKEWNDLPNNIKSAANLNRFKALIKDTL</sequence>
<comment type="caution">
    <text evidence="1">The sequence shown here is derived from an EMBL/GenBank/DDBJ whole genome shotgun (WGS) entry which is preliminary data.</text>
</comment>
<evidence type="ECO:0000313" key="2">
    <source>
        <dbReference type="Proteomes" id="UP001152320"/>
    </source>
</evidence>
<reference evidence="1" key="1">
    <citation type="submission" date="2021-10" db="EMBL/GenBank/DDBJ databases">
        <title>Tropical sea cucumber genome reveals ecological adaptation and Cuvierian tubules defense mechanism.</title>
        <authorList>
            <person name="Chen T."/>
        </authorList>
    </citation>
    <scope>NUCLEOTIDE SEQUENCE</scope>
    <source>
        <strain evidence="1">Nanhai2018</strain>
        <tissue evidence="1">Muscle</tissue>
    </source>
</reference>
<dbReference type="AlphaFoldDB" id="A0A9Q0YT77"/>
<accession>A0A9Q0YT77</accession>
<dbReference type="OrthoDB" id="5971222at2759"/>
<dbReference type="PANTHER" id="PTHR33332">
    <property type="entry name" value="REVERSE TRANSCRIPTASE DOMAIN-CONTAINING PROTEIN"/>
    <property type="match status" value="1"/>
</dbReference>
<dbReference type="EMBL" id="JAIZAY010000017">
    <property type="protein sequence ID" value="KAJ8025381.1"/>
    <property type="molecule type" value="Genomic_DNA"/>
</dbReference>
<proteinExistence type="predicted"/>